<dbReference type="Proteomes" id="UP000196531">
    <property type="component" value="Unassembled WGS sequence"/>
</dbReference>
<protein>
    <submittedName>
        <fullName evidence="1">Uncharacterized protein</fullName>
    </submittedName>
</protein>
<accession>A0A1Y5F8Z7</accession>
<reference evidence="2" key="1">
    <citation type="journal article" date="2017" name="Proc. Natl. Acad. Sci. U.S.A.">
        <title>Simulation of Deepwater Horizon oil plume reveals substrate specialization within a complex community of hydrocarbon-degraders.</title>
        <authorList>
            <person name="Hu P."/>
            <person name="Dubinsky E.A."/>
            <person name="Probst A.J."/>
            <person name="Wang J."/>
            <person name="Sieber C.M.K."/>
            <person name="Tom L.M."/>
            <person name="Gardinali P."/>
            <person name="Banfield J.F."/>
            <person name="Atlas R.M."/>
            <person name="Andersen G.L."/>
        </authorList>
    </citation>
    <scope>NUCLEOTIDE SEQUENCE [LARGE SCALE GENOMIC DNA]</scope>
</reference>
<evidence type="ECO:0000313" key="1">
    <source>
        <dbReference type="EMBL" id="OUR97353.1"/>
    </source>
</evidence>
<comment type="caution">
    <text evidence="1">The sequence shown here is derived from an EMBL/GenBank/DDBJ whole genome shotgun (WGS) entry which is preliminary data.</text>
</comment>
<name>A0A1Y5F8Z7_9BACT</name>
<organism evidence="1 2">
    <name type="scientific">Halobacteriovorax marinus</name>
    <dbReference type="NCBI Taxonomy" id="97084"/>
    <lineage>
        <taxon>Bacteria</taxon>
        <taxon>Pseudomonadati</taxon>
        <taxon>Bdellovibrionota</taxon>
        <taxon>Bacteriovoracia</taxon>
        <taxon>Bacteriovoracales</taxon>
        <taxon>Halobacteriovoraceae</taxon>
        <taxon>Halobacteriovorax</taxon>
    </lineage>
</organism>
<sequence>MKLKFITFILLSLFPTLNHGVEFKKTGIYRPCQYYSLSKSDGFSITYSLELGLNLLMGEPVVQSKLSWGYADIDNICFKPFGNDEAVMVDNTRGENLPFDLDLLVEVSASSHSSNKSIYLKINPGVLSGKTDALSYNTPGSPNWNKLFFTLSNGDPRDESNFNYLSVNEAKEFFSRDIYIVDTQVVKSRYNMNHARSAYHRKNRVKRKEMLTVIVSKSVNWIESNINKIPARLLKKIEYAKALPLDDSIAELVRIIDSFANKPLPGFLSIKPEDQEKYKTLQRKVKQHLLKIERKINDYNITLSSASSKSVSELKLINKAIRDKRAALDSRETSLEPDVNWINKTLQRYLVKKNSSTVRIEYKRIHFSLTGRSVVDYVLHSSSYDGLANEMDNSSYGHRYEFHLEDILYSSRSTYNCSIEVDECLKLRFSQKIINGYGGNQGYWITSNMPDRTDIIQLSLKNDTPEHTKEKLLQQFELIKMYFSN</sequence>
<dbReference type="EMBL" id="MAAO01000006">
    <property type="protein sequence ID" value="OUR97353.1"/>
    <property type="molecule type" value="Genomic_DNA"/>
</dbReference>
<gene>
    <name evidence="1" type="ORF">A9Q84_13595</name>
</gene>
<evidence type="ECO:0000313" key="2">
    <source>
        <dbReference type="Proteomes" id="UP000196531"/>
    </source>
</evidence>
<proteinExistence type="predicted"/>
<dbReference type="AlphaFoldDB" id="A0A1Y5F8Z7"/>